<accession>D6SM29</accession>
<dbReference type="InterPro" id="IPR002822">
    <property type="entry name" value="Ni_insertion"/>
</dbReference>
<evidence type="ECO:0000256" key="1">
    <source>
        <dbReference type="ARBA" id="ARBA00022596"/>
    </source>
</evidence>
<proteinExistence type="predicted"/>
<dbReference type="Pfam" id="PF01969">
    <property type="entry name" value="Ni_insertion"/>
    <property type="match status" value="1"/>
</dbReference>
<keyword evidence="1" id="KW-0533">Nickel</keyword>
<dbReference type="RefSeq" id="WP_008868869.1">
    <property type="nucleotide sequence ID" value="NZ_ACJN02000001.1"/>
</dbReference>
<dbReference type="Proteomes" id="UP000005496">
    <property type="component" value="Unassembled WGS sequence"/>
</dbReference>
<dbReference type="EMBL" id="ACJN02000001">
    <property type="protein sequence ID" value="EFI35740.1"/>
    <property type="molecule type" value="Genomic_DNA"/>
</dbReference>
<dbReference type="Gene3D" id="3.30.70.1380">
    <property type="entry name" value="Transcriptional regulatory protein pf0864 domain like"/>
    <property type="match status" value="1"/>
</dbReference>
<organism evidence="2 3">
    <name type="scientific">Desulfonatronospira thiodismutans ASO3-1</name>
    <dbReference type="NCBI Taxonomy" id="555779"/>
    <lineage>
        <taxon>Bacteria</taxon>
        <taxon>Pseudomonadati</taxon>
        <taxon>Thermodesulfobacteriota</taxon>
        <taxon>Desulfovibrionia</taxon>
        <taxon>Desulfovibrionales</taxon>
        <taxon>Desulfonatronovibrionaceae</taxon>
        <taxon>Desulfonatronospira</taxon>
    </lineage>
</organism>
<dbReference type="NCBIfam" id="TIGR00299">
    <property type="entry name" value="nickel pincer cofactor biosynthesis protein LarC"/>
    <property type="match status" value="1"/>
</dbReference>
<dbReference type="PANTHER" id="PTHR36566:SF1">
    <property type="entry name" value="PYRIDINIUM-3,5-BISTHIOCARBOXYLIC ACID MONONUCLEOTIDE NICKEL INSERTION PROTEIN"/>
    <property type="match status" value="1"/>
</dbReference>
<name>D6SM29_9BACT</name>
<keyword evidence="3" id="KW-1185">Reference proteome</keyword>
<reference evidence="2" key="1">
    <citation type="submission" date="2010-05" db="EMBL/GenBank/DDBJ databases">
        <title>The draft genome of Desulfonatronospira thiodismutans ASO3-1.</title>
        <authorList>
            <consortium name="US DOE Joint Genome Institute (JGI-PGF)"/>
            <person name="Lucas S."/>
            <person name="Copeland A."/>
            <person name="Lapidus A."/>
            <person name="Cheng J.-F."/>
            <person name="Bruce D."/>
            <person name="Goodwin L."/>
            <person name="Pitluck S."/>
            <person name="Chertkov O."/>
            <person name="Brettin T."/>
            <person name="Detter J.C."/>
            <person name="Han C."/>
            <person name="Land M.L."/>
            <person name="Hauser L."/>
            <person name="Kyrpides N."/>
            <person name="Mikhailova N."/>
            <person name="Muyzer G."/>
            <person name="Woyke T."/>
        </authorList>
    </citation>
    <scope>NUCLEOTIDE SEQUENCE [LARGE SCALE GENOMIC DNA]</scope>
    <source>
        <strain evidence="2">ASO3-1</strain>
    </source>
</reference>
<sequence>MSLLYLDLECGISGDMFVSALSDLGVDFTPLEEAFNSLELGVKMKFAGDSRNGITGKRADFSWESDQPLRLMRDIHDLLERLPVSESVKSGSRHAFERLARVEAFVHGMDVDKVHFHEVGALDTLMDIVGAFWGLESLGVSRVWASSVPWFSGKVQTAHGELPLPAPATAVLLENKKIKPSGYDWEIITPTGALILDQLVQEYTTGFPGILKKSGTGFGEKQAGFNGLRIFLAEMEENPDKYGQDKVWVLTTNIDHLTGEELGFLLENIMQAGALDVIHLPGTMKKNRPGCQVQVMCRPHELKSIQEAFFRHSLTLGLRVQLQERIFLPRRSTQVKIKNQSIQAKEVFFDGRTYVRPEMNDLSGLADKCKESVVQIRLSGEGDAEKM</sequence>
<protein>
    <recommendedName>
        <fullName evidence="4">Nickel insertion protein</fullName>
    </recommendedName>
</protein>
<comment type="caution">
    <text evidence="2">The sequence shown here is derived from an EMBL/GenBank/DDBJ whole genome shotgun (WGS) entry which is preliminary data.</text>
</comment>
<dbReference type="OrthoDB" id="9765625at2"/>
<dbReference type="PANTHER" id="PTHR36566">
    <property type="entry name" value="NICKEL INSERTION PROTEIN-RELATED"/>
    <property type="match status" value="1"/>
</dbReference>
<evidence type="ECO:0000313" key="3">
    <source>
        <dbReference type="Proteomes" id="UP000005496"/>
    </source>
</evidence>
<dbReference type="eggNOG" id="COG1641">
    <property type="taxonomic scope" value="Bacteria"/>
</dbReference>
<dbReference type="AlphaFoldDB" id="D6SM29"/>
<evidence type="ECO:0000313" key="2">
    <source>
        <dbReference type="EMBL" id="EFI35740.1"/>
    </source>
</evidence>
<evidence type="ECO:0008006" key="4">
    <source>
        <dbReference type="Google" id="ProtNLM"/>
    </source>
</evidence>
<gene>
    <name evidence="2" type="ORF">Dthio_PD3169</name>
</gene>